<dbReference type="InterPro" id="IPR036249">
    <property type="entry name" value="Thioredoxin-like_sf"/>
</dbReference>
<reference evidence="1 2" key="1">
    <citation type="journal article" date="2016" name="Nat. Commun.">
        <title>Ectomycorrhizal ecology is imprinted in the genome of the dominant symbiotic fungus Cenococcum geophilum.</title>
        <authorList>
            <consortium name="DOE Joint Genome Institute"/>
            <person name="Peter M."/>
            <person name="Kohler A."/>
            <person name="Ohm R.A."/>
            <person name="Kuo A."/>
            <person name="Krutzmann J."/>
            <person name="Morin E."/>
            <person name="Arend M."/>
            <person name="Barry K.W."/>
            <person name="Binder M."/>
            <person name="Choi C."/>
            <person name="Clum A."/>
            <person name="Copeland A."/>
            <person name="Grisel N."/>
            <person name="Haridas S."/>
            <person name="Kipfer T."/>
            <person name="LaButti K."/>
            <person name="Lindquist E."/>
            <person name="Lipzen A."/>
            <person name="Maire R."/>
            <person name="Meier B."/>
            <person name="Mihaltcheva S."/>
            <person name="Molinier V."/>
            <person name="Murat C."/>
            <person name="Poggeler S."/>
            <person name="Quandt C.A."/>
            <person name="Sperisen C."/>
            <person name="Tritt A."/>
            <person name="Tisserant E."/>
            <person name="Crous P.W."/>
            <person name="Henrissat B."/>
            <person name="Nehls U."/>
            <person name="Egli S."/>
            <person name="Spatafora J.W."/>
            <person name="Grigoriev I.V."/>
            <person name="Martin F.M."/>
        </authorList>
    </citation>
    <scope>NUCLEOTIDE SEQUENCE [LARGE SCALE GENOMIC DNA]</scope>
    <source>
        <strain evidence="1 2">CBS 207.34</strain>
    </source>
</reference>
<dbReference type="EMBL" id="KV749359">
    <property type="protein sequence ID" value="OCL09800.1"/>
    <property type="molecule type" value="Genomic_DNA"/>
</dbReference>
<keyword evidence="2" id="KW-1185">Reference proteome</keyword>
<proteinExistence type="predicted"/>
<dbReference type="Gene3D" id="3.40.30.10">
    <property type="entry name" value="Glutaredoxin"/>
    <property type="match status" value="1"/>
</dbReference>
<organism evidence="1 2">
    <name type="scientific">Glonium stellatum</name>
    <dbReference type="NCBI Taxonomy" id="574774"/>
    <lineage>
        <taxon>Eukaryota</taxon>
        <taxon>Fungi</taxon>
        <taxon>Dikarya</taxon>
        <taxon>Ascomycota</taxon>
        <taxon>Pezizomycotina</taxon>
        <taxon>Dothideomycetes</taxon>
        <taxon>Pleosporomycetidae</taxon>
        <taxon>Gloniales</taxon>
        <taxon>Gloniaceae</taxon>
        <taxon>Glonium</taxon>
    </lineage>
</organism>
<protein>
    <submittedName>
        <fullName evidence="1">Uncharacterized protein</fullName>
    </submittedName>
</protein>
<dbReference type="SUPFAM" id="SSF52833">
    <property type="entry name" value="Thioredoxin-like"/>
    <property type="match status" value="1"/>
</dbReference>
<dbReference type="OrthoDB" id="338622at2759"/>
<evidence type="ECO:0000313" key="2">
    <source>
        <dbReference type="Proteomes" id="UP000250140"/>
    </source>
</evidence>
<evidence type="ECO:0000313" key="1">
    <source>
        <dbReference type="EMBL" id="OCL09800.1"/>
    </source>
</evidence>
<dbReference type="AlphaFoldDB" id="A0A8E2JU64"/>
<sequence length="167" mass="19546">MAHTTFPSDLPIPQDDATSIYRHFHGSRSYSAILAQDRQERISLIHGTQYLAREDARHRHVVSDATEKLSKLGVDNLFGLSTQSIEYQAEVKERLRLPYDLLSDEKLEFVKALQLPTIEWEYHRLVKRLALAIEDAQIIKFWYPVFPPDKNAEDVVQWLENERLRCQ</sequence>
<dbReference type="Proteomes" id="UP000250140">
    <property type="component" value="Unassembled WGS sequence"/>
</dbReference>
<accession>A0A8E2JU64</accession>
<name>A0A8E2JU64_9PEZI</name>
<gene>
    <name evidence="1" type="ORF">AOQ84DRAFT_387923</name>
</gene>